<sequence>MSDSAADGMAGSGAGSSAASSQPTTSNQAQHQQPQQQQQQQQTPAQTPQTQQEVDRIVLNYLNQKGYKQSEIALKREANLLSLDELSTLASAEHDAAFAKRHDKDDISSPDAYEKGYLSLRRWVQNSLDLYK</sequence>
<accession>A0A9P6LRH0</accession>
<keyword evidence="3" id="KW-1185">Reference proteome</keyword>
<dbReference type="OrthoDB" id="10266330at2759"/>
<feature type="compositionally biased region" description="Low complexity" evidence="1">
    <location>
        <begin position="1"/>
        <end position="21"/>
    </location>
</feature>
<evidence type="ECO:0000313" key="3">
    <source>
        <dbReference type="Proteomes" id="UP000749646"/>
    </source>
</evidence>
<evidence type="ECO:0008006" key="4">
    <source>
        <dbReference type="Google" id="ProtNLM"/>
    </source>
</evidence>
<feature type="region of interest" description="Disordered" evidence="1">
    <location>
        <begin position="1"/>
        <end position="52"/>
    </location>
</feature>
<comment type="caution">
    <text evidence="2">The sequence shown here is derived from an EMBL/GenBank/DDBJ whole genome shotgun (WGS) entry which is preliminary data.</text>
</comment>
<dbReference type="SMART" id="SM00667">
    <property type="entry name" value="LisH"/>
    <property type="match status" value="1"/>
</dbReference>
<evidence type="ECO:0000313" key="2">
    <source>
        <dbReference type="EMBL" id="KAF9929311.1"/>
    </source>
</evidence>
<dbReference type="Pfam" id="PF08513">
    <property type="entry name" value="LisH"/>
    <property type="match status" value="1"/>
</dbReference>
<dbReference type="SUPFAM" id="SSF81995">
    <property type="entry name" value="beta-sandwich domain of Sec23/24"/>
    <property type="match status" value="1"/>
</dbReference>
<gene>
    <name evidence="2" type="ORF">BGZ65_005853</name>
</gene>
<dbReference type="PROSITE" id="PS50896">
    <property type="entry name" value="LISH"/>
    <property type="match status" value="1"/>
</dbReference>
<reference evidence="2" key="1">
    <citation type="journal article" date="2020" name="Fungal Divers.">
        <title>Resolving the Mortierellaceae phylogeny through synthesis of multi-gene phylogenetics and phylogenomics.</title>
        <authorList>
            <person name="Vandepol N."/>
            <person name="Liber J."/>
            <person name="Desiro A."/>
            <person name="Na H."/>
            <person name="Kennedy M."/>
            <person name="Barry K."/>
            <person name="Grigoriev I.V."/>
            <person name="Miller A.N."/>
            <person name="O'Donnell K."/>
            <person name="Stajich J.E."/>
            <person name="Bonito G."/>
        </authorList>
    </citation>
    <scope>NUCLEOTIDE SEQUENCE</scope>
    <source>
        <strain evidence="2">MES-2147</strain>
    </source>
</reference>
<dbReference type="InterPro" id="IPR006594">
    <property type="entry name" value="LisH"/>
</dbReference>
<protein>
    <recommendedName>
        <fullName evidence="4">LisH domain-containing protein</fullName>
    </recommendedName>
</protein>
<organism evidence="2 3">
    <name type="scientific">Modicella reniformis</name>
    <dbReference type="NCBI Taxonomy" id="1440133"/>
    <lineage>
        <taxon>Eukaryota</taxon>
        <taxon>Fungi</taxon>
        <taxon>Fungi incertae sedis</taxon>
        <taxon>Mucoromycota</taxon>
        <taxon>Mortierellomycotina</taxon>
        <taxon>Mortierellomycetes</taxon>
        <taxon>Mortierellales</taxon>
        <taxon>Mortierellaceae</taxon>
        <taxon>Modicella</taxon>
    </lineage>
</organism>
<name>A0A9P6LRH0_9FUNG</name>
<dbReference type="EMBL" id="JAAAHW010010187">
    <property type="protein sequence ID" value="KAF9929311.1"/>
    <property type="molecule type" value="Genomic_DNA"/>
</dbReference>
<feature type="non-terminal residue" evidence="2">
    <location>
        <position position="132"/>
    </location>
</feature>
<dbReference type="AlphaFoldDB" id="A0A9P6LRH0"/>
<feature type="compositionally biased region" description="Low complexity" evidence="1">
    <location>
        <begin position="28"/>
        <end position="52"/>
    </location>
</feature>
<evidence type="ECO:0000256" key="1">
    <source>
        <dbReference type="SAM" id="MobiDB-lite"/>
    </source>
</evidence>
<proteinExistence type="predicted"/>
<dbReference type="Proteomes" id="UP000749646">
    <property type="component" value="Unassembled WGS sequence"/>
</dbReference>